<keyword evidence="12" id="KW-0809">Transit peptide</keyword>
<evidence type="ECO:0000256" key="13">
    <source>
        <dbReference type="ARBA" id="ARBA00023234"/>
    </source>
</evidence>
<dbReference type="OrthoDB" id="512920at2759"/>
<dbReference type="InParanoid" id="A0A6I9QZB9"/>
<dbReference type="Pfam" id="PF13692">
    <property type="entry name" value="Glyco_trans_1_4"/>
    <property type="match status" value="1"/>
</dbReference>
<evidence type="ECO:0000313" key="16">
    <source>
        <dbReference type="Proteomes" id="UP000504607"/>
    </source>
</evidence>
<evidence type="ECO:0000256" key="3">
    <source>
        <dbReference type="ARBA" id="ARBA00004602"/>
    </source>
</evidence>
<feature type="region of interest" description="Disordered" evidence="14">
    <location>
        <begin position="1"/>
        <end position="22"/>
    </location>
</feature>
<sequence>MSSSSLLSSSPPAPPPPPLLCGALTRLTAARRQPLLSSSTRSPPIARANIQTGLRCVDADANANACKMTFWRAGGCKLWISLSSSNRERGEALRAVGGSNDDEGQEESGDEDVEDITDDALRATIRKSKKVLAMQRNLLRQIVERRKLVSSIKDSVVNTKQEPDSNSWSDNSLPDADVGGSFSNLNIDSAGAELHRTYNTGSSSDRFTQSAEVGRSESQPTTPSEESFYEEEEPKDSLEVRGLLREGNLETPQSEIMAPVLPEASESYNVKDKKHEDVAEANVDVLSEEQEVAPEKEYLDSPPLAGANVMNVIVVAAECAPWSKTGGLGDVVGALPKALARRGHRVMVVAPRYGNYAEAQEVGVRKRYKVYGQDMEVTYFHAYIDRVDFVFLDSPVFRHIENDIYGGNRMDILKRMVLFCKAAVEVCWHVPCGGVCYGDGNLVFIANDWHTALLPVYLKAYYRDHGLMIYARSILVIHNIAHQGRGPVDDFFYVDLPGNYMDFFKLHDPIGGDHFNIFAAGLKTADRVVTVSHGYAWELKTPEGGWGLHGIINEIDWKFQGIVNGIDTKGWNPKFDVHLKSDGYTNYSLESLQTGKARCKAALQRELGLPVRDNIPVLAFIGRLDHQKGVDLIAEAMHWIAGQDVQLVLLGTGRPDLEDMLRNFERQHYDKVRGWVGFSVKMAHRITAGADVLLMPSRFEPCGLNQLYAMMYGTVPVVHAVGGLRDTVHQFDPYAETGLGWAFERAEANRLIDALGNCLKTYRNYKSSWEGLQKRGMMQDLSWDNAAYRYEEILVAAKHQW</sequence>
<evidence type="ECO:0000256" key="10">
    <source>
        <dbReference type="ARBA" id="ARBA00022679"/>
    </source>
</evidence>
<dbReference type="Proteomes" id="UP000504607">
    <property type="component" value="Chromosome 3"/>
</dbReference>
<dbReference type="FunFam" id="3.40.50.2000:FF:000048">
    <property type="entry name" value="Starch synthase, chloroplastic/amyloplastic"/>
    <property type="match status" value="1"/>
</dbReference>
<dbReference type="GO" id="GO:0009501">
    <property type="term" value="C:amyloplast"/>
    <property type="evidence" value="ECO:0007669"/>
    <property type="project" value="UniProtKB-SubCell"/>
</dbReference>
<feature type="compositionally biased region" description="Low complexity" evidence="14">
    <location>
        <begin position="1"/>
        <end position="10"/>
    </location>
</feature>
<feature type="region of interest" description="Disordered" evidence="14">
    <location>
        <begin position="91"/>
        <end position="113"/>
    </location>
</feature>
<keyword evidence="13" id="KW-0035">Amyloplast</keyword>
<feature type="region of interest" description="Disordered" evidence="14">
    <location>
        <begin position="196"/>
        <end position="238"/>
    </location>
</feature>
<evidence type="ECO:0000256" key="4">
    <source>
        <dbReference type="ARBA" id="ARBA00004727"/>
    </source>
</evidence>
<comment type="subcellular location">
    <subcellularLocation>
        <location evidence="3">Plastid</location>
        <location evidence="3">Amyloplast</location>
    </subcellularLocation>
    <subcellularLocation>
        <location evidence="2">Plastid</location>
        <location evidence="2">Chloroplast</location>
    </subcellularLocation>
</comment>
<evidence type="ECO:0000256" key="7">
    <source>
        <dbReference type="ARBA" id="ARBA00022528"/>
    </source>
</evidence>
<dbReference type="SUPFAM" id="SSF53756">
    <property type="entry name" value="UDP-Glycosyltransferase/glycogen phosphorylase"/>
    <property type="match status" value="1"/>
</dbReference>
<dbReference type="GO" id="GO:0009011">
    <property type="term" value="F:alpha-1,4-glucan glucosyltransferase (ADP-glucose donor) activity"/>
    <property type="evidence" value="ECO:0007669"/>
    <property type="project" value="UniProtKB-EC"/>
</dbReference>
<dbReference type="InterPro" id="IPR011835">
    <property type="entry name" value="GS/SS"/>
</dbReference>
<accession>A0A6I9QZB9</accession>
<dbReference type="FunCoup" id="A0A6I9QZB9">
    <property type="interactions" value="104"/>
</dbReference>
<feature type="region of interest" description="Disordered" evidence="14">
    <location>
        <begin position="155"/>
        <end position="175"/>
    </location>
</feature>
<dbReference type="PANTHER" id="PTHR45825:SF2">
    <property type="entry name" value="STARCH SYNTHASE 2, CHLOROPLASTIC_AMYLOPLASTIC"/>
    <property type="match status" value="1"/>
</dbReference>
<comment type="similarity">
    <text evidence="5">Belongs to the glycosyltransferase 1 family. Bacterial/plant glycogen synthase subfamily.</text>
</comment>
<evidence type="ECO:0000256" key="6">
    <source>
        <dbReference type="ARBA" id="ARBA00012588"/>
    </source>
</evidence>
<feature type="compositionally biased region" description="Polar residues" evidence="14">
    <location>
        <begin position="197"/>
        <end position="211"/>
    </location>
</feature>
<dbReference type="GO" id="GO:0004373">
    <property type="term" value="F:alpha-1,4-glucan glucosyltransferase (UDP-glucose donor) activity"/>
    <property type="evidence" value="ECO:0007669"/>
    <property type="project" value="InterPro"/>
</dbReference>
<keyword evidence="10" id="KW-0808">Transferase</keyword>
<comment type="pathway">
    <text evidence="4">Glycan biosynthesis; starch biosynthesis.</text>
</comment>
<dbReference type="Gene3D" id="3.40.50.2000">
    <property type="entry name" value="Glycogen Phosphorylase B"/>
    <property type="match status" value="2"/>
</dbReference>
<evidence type="ECO:0000256" key="8">
    <source>
        <dbReference type="ARBA" id="ARBA00022640"/>
    </source>
</evidence>
<organism evidence="16 17">
    <name type="scientific">Elaeis guineensis var. tenera</name>
    <name type="common">Oil palm</name>
    <dbReference type="NCBI Taxonomy" id="51953"/>
    <lineage>
        <taxon>Eukaryota</taxon>
        <taxon>Viridiplantae</taxon>
        <taxon>Streptophyta</taxon>
        <taxon>Embryophyta</taxon>
        <taxon>Tracheophyta</taxon>
        <taxon>Spermatophyta</taxon>
        <taxon>Magnoliopsida</taxon>
        <taxon>Liliopsida</taxon>
        <taxon>Arecaceae</taxon>
        <taxon>Arecoideae</taxon>
        <taxon>Cocoseae</taxon>
        <taxon>Elaeidinae</taxon>
        <taxon>Elaeis</taxon>
    </lineage>
</organism>
<dbReference type="NCBIfam" id="TIGR02095">
    <property type="entry name" value="glgA"/>
    <property type="match status" value="1"/>
</dbReference>
<dbReference type="AlphaFoldDB" id="A0A6I9QZB9"/>
<protein>
    <recommendedName>
        <fullName evidence="6">starch synthase</fullName>
        <ecNumber evidence="6">2.4.1.21</ecNumber>
    </recommendedName>
</protein>
<keyword evidence="9" id="KW-0328">Glycosyltransferase</keyword>
<dbReference type="HAMAP" id="MF_00484">
    <property type="entry name" value="Glycogen_synth"/>
    <property type="match status" value="1"/>
</dbReference>
<comment type="catalytic activity">
    <reaction evidence="1">
        <text>[(1-&gt;4)-alpha-D-glucosyl](n) + ADP-alpha-D-glucose = [(1-&gt;4)-alpha-D-glucosyl](n+1) + ADP + H(+)</text>
        <dbReference type="Rhea" id="RHEA:18189"/>
        <dbReference type="Rhea" id="RHEA-COMP:9584"/>
        <dbReference type="Rhea" id="RHEA-COMP:9587"/>
        <dbReference type="ChEBI" id="CHEBI:15378"/>
        <dbReference type="ChEBI" id="CHEBI:15444"/>
        <dbReference type="ChEBI" id="CHEBI:57498"/>
        <dbReference type="ChEBI" id="CHEBI:456216"/>
        <dbReference type="EC" id="2.4.1.21"/>
    </reaction>
</comment>
<keyword evidence="7" id="KW-0150">Chloroplast</keyword>
<evidence type="ECO:0000256" key="9">
    <source>
        <dbReference type="ARBA" id="ARBA00022676"/>
    </source>
</evidence>
<dbReference type="GeneID" id="105042381"/>
<feature type="compositionally biased region" description="Acidic residues" evidence="14">
    <location>
        <begin position="100"/>
        <end position="113"/>
    </location>
</feature>
<dbReference type="KEGG" id="egu:105042381"/>
<feature type="compositionally biased region" description="Polar residues" evidence="14">
    <location>
        <begin position="155"/>
        <end position="172"/>
    </location>
</feature>
<evidence type="ECO:0000256" key="14">
    <source>
        <dbReference type="SAM" id="MobiDB-lite"/>
    </source>
</evidence>
<evidence type="ECO:0000256" key="12">
    <source>
        <dbReference type="ARBA" id="ARBA00022946"/>
    </source>
</evidence>
<name>A0A6I9QZB9_ELAGV</name>
<dbReference type="UniPathway" id="UPA00152"/>
<gene>
    <name evidence="17" type="primary">LOC105042381</name>
</gene>
<dbReference type="RefSeq" id="XP_010917859.1">
    <property type="nucleotide sequence ID" value="XM_010919557.3"/>
</dbReference>
<keyword evidence="8" id="KW-0934">Plastid</keyword>
<dbReference type="GO" id="GO:0019252">
    <property type="term" value="P:starch biosynthetic process"/>
    <property type="evidence" value="ECO:0007669"/>
    <property type="project" value="UniProtKB-UniPathway"/>
</dbReference>
<keyword evidence="16" id="KW-1185">Reference proteome</keyword>
<dbReference type="GO" id="GO:0010021">
    <property type="term" value="P:amylopectin biosynthetic process"/>
    <property type="evidence" value="ECO:0007669"/>
    <property type="project" value="UniProtKB-ARBA"/>
</dbReference>
<evidence type="ECO:0000256" key="5">
    <source>
        <dbReference type="ARBA" id="ARBA00010281"/>
    </source>
</evidence>
<evidence type="ECO:0000313" key="17">
    <source>
        <dbReference type="RefSeq" id="XP_010917859.1"/>
    </source>
</evidence>
<evidence type="ECO:0000256" key="11">
    <source>
        <dbReference type="ARBA" id="ARBA00022922"/>
    </source>
</evidence>
<feature type="compositionally biased region" description="Low complexity" evidence="14">
    <location>
        <begin position="216"/>
        <end position="226"/>
    </location>
</feature>
<dbReference type="CDD" id="cd03791">
    <property type="entry name" value="GT5_Glycogen_synthase_DULL1-like"/>
    <property type="match status" value="1"/>
</dbReference>
<dbReference type="PANTHER" id="PTHR45825">
    <property type="entry name" value="GRANULE-BOUND STARCH SYNTHASE 1, CHLOROPLASTIC/AMYLOPLASTIC"/>
    <property type="match status" value="1"/>
</dbReference>
<dbReference type="Pfam" id="PF08323">
    <property type="entry name" value="Glyco_transf_5"/>
    <property type="match status" value="1"/>
</dbReference>
<dbReference type="EC" id="2.4.1.21" evidence="6"/>
<evidence type="ECO:0000256" key="2">
    <source>
        <dbReference type="ARBA" id="ARBA00004229"/>
    </source>
</evidence>
<evidence type="ECO:0000259" key="15">
    <source>
        <dbReference type="Pfam" id="PF08323"/>
    </source>
</evidence>
<proteinExistence type="inferred from homology"/>
<reference evidence="17" key="1">
    <citation type="submission" date="2025-08" db="UniProtKB">
        <authorList>
            <consortium name="RefSeq"/>
        </authorList>
    </citation>
    <scope>IDENTIFICATION</scope>
</reference>
<keyword evidence="11" id="KW-0750">Starch biosynthesis</keyword>
<evidence type="ECO:0000256" key="1">
    <source>
        <dbReference type="ARBA" id="ARBA00001478"/>
    </source>
</evidence>
<dbReference type="GO" id="GO:0009507">
    <property type="term" value="C:chloroplast"/>
    <property type="evidence" value="ECO:0007669"/>
    <property type="project" value="UniProtKB-SubCell"/>
</dbReference>
<dbReference type="InterPro" id="IPR013534">
    <property type="entry name" value="Starch_synth_cat_dom"/>
</dbReference>
<dbReference type="FunFam" id="3.40.50.2000:FF:000025">
    <property type="entry name" value="Starch synthase, chloroplastic/amyloplastic"/>
    <property type="match status" value="1"/>
</dbReference>
<feature type="domain" description="Starch synthase catalytic" evidence="15">
    <location>
        <begin position="311"/>
        <end position="553"/>
    </location>
</feature>